<feature type="transmembrane region" description="Helical" evidence="1">
    <location>
        <begin position="50"/>
        <end position="67"/>
    </location>
</feature>
<evidence type="ECO:0000313" key="3">
    <source>
        <dbReference type="Proteomes" id="UP001204772"/>
    </source>
</evidence>
<sequence>MIPPHKSTTSPLHLLGYGFLFYITAESLLLFIDYLGNDDSSTLGVQNQELLFYLKTGIIIFFLLILFKKNPKRNTQNLVLSLVSITIMLFIVEIVCRLVLTIKHSKEVVEVTNVNSGQENCVQSGPDYTNVYNTNPNLGIIPKPSNVFNWIKKCGADHYIFNVRFATDKYSRRITPDSPKGASKYALFFGCSFTFGDGLNDNQTLPYFFQSLNQQYKSYNYAFNSYTTTHMLAHLNRTSFSQEIQEKEGVAFYIFYTGHLERNIPSLSWGRSWDGNYLVYDKNSLEKTGIIKQKEPIKYWLFNKANNLAFLKLFQINYPLRITKENLAKTADIIEDAYRVYTEKFANKNFIVLVYPGSQLPTLVKQRLHNLQIRILNYEDLFTLKQSEFWIKGDGHPNEKANRRVAQEIIADLKVSSNLY</sequence>
<feature type="transmembrane region" description="Helical" evidence="1">
    <location>
        <begin position="79"/>
        <end position="100"/>
    </location>
</feature>
<dbReference type="Gene3D" id="3.40.50.1110">
    <property type="entry name" value="SGNH hydrolase"/>
    <property type="match status" value="1"/>
</dbReference>
<keyword evidence="1" id="KW-0812">Transmembrane</keyword>
<keyword evidence="3" id="KW-1185">Reference proteome</keyword>
<evidence type="ECO:0000256" key="1">
    <source>
        <dbReference type="SAM" id="Phobius"/>
    </source>
</evidence>
<feature type="transmembrane region" description="Helical" evidence="1">
    <location>
        <begin position="12"/>
        <end position="30"/>
    </location>
</feature>
<comment type="caution">
    <text evidence="2">The sequence shown here is derived from an EMBL/GenBank/DDBJ whole genome shotgun (WGS) entry which is preliminary data.</text>
</comment>
<dbReference type="RefSeq" id="WP_253530630.1">
    <property type="nucleotide sequence ID" value="NZ_JAMZEL010000009.1"/>
</dbReference>
<dbReference type="EMBL" id="JAMZEL010000009">
    <property type="protein sequence ID" value="MCP1384784.1"/>
    <property type="molecule type" value="Genomic_DNA"/>
</dbReference>
<dbReference type="SUPFAM" id="SSF52266">
    <property type="entry name" value="SGNH hydrolase"/>
    <property type="match status" value="1"/>
</dbReference>
<dbReference type="InterPro" id="IPR036514">
    <property type="entry name" value="SGNH_hydro_sf"/>
</dbReference>
<evidence type="ECO:0000313" key="2">
    <source>
        <dbReference type="EMBL" id="MCP1384784.1"/>
    </source>
</evidence>
<proteinExistence type="predicted"/>
<gene>
    <name evidence="2" type="ORF">NCI00_20280</name>
</gene>
<protein>
    <recommendedName>
        <fullName evidence="4">SGNH/GDSL hydrolase family protein</fullName>
    </recommendedName>
</protein>
<keyword evidence="1" id="KW-0472">Membrane</keyword>
<name>A0ABT1FSP6_9BACT</name>
<reference evidence="2 3" key="1">
    <citation type="submission" date="2022-06" db="EMBL/GenBank/DDBJ databases">
        <title>Runella sp. S5 genome sequencing.</title>
        <authorList>
            <person name="Park S."/>
        </authorList>
    </citation>
    <scope>NUCLEOTIDE SEQUENCE [LARGE SCALE GENOMIC DNA]</scope>
    <source>
        <strain evidence="2 3">S5</strain>
    </source>
</reference>
<keyword evidence="1" id="KW-1133">Transmembrane helix</keyword>
<accession>A0ABT1FSP6</accession>
<evidence type="ECO:0008006" key="4">
    <source>
        <dbReference type="Google" id="ProtNLM"/>
    </source>
</evidence>
<dbReference type="Proteomes" id="UP001204772">
    <property type="component" value="Unassembled WGS sequence"/>
</dbReference>
<organism evidence="2 3">
    <name type="scientific">Runella salmonicolor</name>
    <dbReference type="NCBI Taxonomy" id="2950278"/>
    <lineage>
        <taxon>Bacteria</taxon>
        <taxon>Pseudomonadati</taxon>
        <taxon>Bacteroidota</taxon>
        <taxon>Cytophagia</taxon>
        <taxon>Cytophagales</taxon>
        <taxon>Spirosomataceae</taxon>
        <taxon>Runella</taxon>
    </lineage>
</organism>